<dbReference type="Proteomes" id="UP000030765">
    <property type="component" value="Unassembled WGS sequence"/>
</dbReference>
<sequence length="117" mass="12647">MPSVSGFHFRAKFASLGNYFAKRCFLTDSPIFSLLSNNGSSDATQSGKIAIKTLIAEYKFSLFADGGTEGGRWGLARIGMSVLFDPRNLRRGFIGLIAFGNISAGSACRLQGIGEWR</sequence>
<gene>
    <name evidence="1" type="ORF">ZHAS_00006332</name>
</gene>
<dbReference type="EMBL" id="ATLV01014514">
    <property type="status" value="NOT_ANNOTATED_CDS"/>
    <property type="molecule type" value="Genomic_DNA"/>
</dbReference>
<protein>
    <submittedName>
        <fullName evidence="1 2">3-phosphoglycerate dehydrogenase</fullName>
    </submittedName>
</protein>
<evidence type="ECO:0000313" key="3">
    <source>
        <dbReference type="Proteomes" id="UP000030765"/>
    </source>
</evidence>
<organism evidence="1">
    <name type="scientific">Anopheles sinensis</name>
    <name type="common">Mosquito</name>
    <dbReference type="NCBI Taxonomy" id="74873"/>
    <lineage>
        <taxon>Eukaryota</taxon>
        <taxon>Metazoa</taxon>
        <taxon>Ecdysozoa</taxon>
        <taxon>Arthropoda</taxon>
        <taxon>Hexapoda</taxon>
        <taxon>Insecta</taxon>
        <taxon>Pterygota</taxon>
        <taxon>Neoptera</taxon>
        <taxon>Endopterygota</taxon>
        <taxon>Diptera</taxon>
        <taxon>Nematocera</taxon>
        <taxon>Culicoidea</taxon>
        <taxon>Culicidae</taxon>
        <taxon>Anophelinae</taxon>
        <taxon>Anopheles</taxon>
    </lineage>
</organism>
<accession>A0A084VLK0</accession>
<reference evidence="1 3" key="1">
    <citation type="journal article" date="2014" name="BMC Genomics">
        <title>Genome sequence of Anopheles sinensis provides insight into genetics basis of mosquito competence for malaria parasites.</title>
        <authorList>
            <person name="Zhou D."/>
            <person name="Zhang D."/>
            <person name="Ding G."/>
            <person name="Shi L."/>
            <person name="Hou Q."/>
            <person name="Ye Y."/>
            <person name="Xu Y."/>
            <person name="Zhou H."/>
            <person name="Xiong C."/>
            <person name="Li S."/>
            <person name="Yu J."/>
            <person name="Hong S."/>
            <person name="Yu X."/>
            <person name="Zou P."/>
            <person name="Chen C."/>
            <person name="Chang X."/>
            <person name="Wang W."/>
            <person name="Lv Y."/>
            <person name="Sun Y."/>
            <person name="Ma L."/>
            <person name="Shen B."/>
            <person name="Zhu C."/>
        </authorList>
    </citation>
    <scope>NUCLEOTIDE SEQUENCE [LARGE SCALE GENOMIC DNA]</scope>
</reference>
<dbReference type="EnsemblMetazoa" id="ASIC006332-RA">
    <property type="protein sequence ID" value="ASIC006332-PA"/>
    <property type="gene ID" value="ASIC006332"/>
</dbReference>
<evidence type="ECO:0000313" key="1">
    <source>
        <dbReference type="EMBL" id="KFB38844.1"/>
    </source>
</evidence>
<dbReference type="VEuPathDB" id="VectorBase:ASIC006332"/>
<dbReference type="EMBL" id="KE524974">
    <property type="protein sequence ID" value="KFB38844.1"/>
    <property type="molecule type" value="Genomic_DNA"/>
</dbReference>
<evidence type="ECO:0000313" key="2">
    <source>
        <dbReference type="EnsemblMetazoa" id="ASIC006332-PA"/>
    </source>
</evidence>
<keyword evidence="3" id="KW-1185">Reference proteome</keyword>
<proteinExistence type="predicted"/>
<name>A0A084VLK0_ANOSI</name>
<dbReference type="AlphaFoldDB" id="A0A084VLK0"/>
<reference evidence="2" key="2">
    <citation type="submission" date="2020-05" db="UniProtKB">
        <authorList>
            <consortium name="EnsemblMetazoa"/>
        </authorList>
    </citation>
    <scope>IDENTIFICATION</scope>
</reference>